<accession>A0A1J9Q419</accession>
<dbReference type="OrthoDB" id="4188289at2759"/>
<comment type="caution">
    <text evidence="1">The sequence shown here is derived from an EMBL/GenBank/DDBJ whole genome shotgun (WGS) entry which is preliminary data.</text>
</comment>
<dbReference type="AlphaFoldDB" id="A0A1J9Q419"/>
<evidence type="ECO:0000313" key="1">
    <source>
        <dbReference type="EMBL" id="OJD14939.1"/>
    </source>
</evidence>
<gene>
    <name evidence="1" type="ORF">AJ78_04754</name>
</gene>
<dbReference type="Proteomes" id="UP000182235">
    <property type="component" value="Unassembled WGS sequence"/>
</dbReference>
<organism evidence="1 2">
    <name type="scientific">Emergomyces pasteurianus Ep9510</name>
    <dbReference type="NCBI Taxonomy" id="1447872"/>
    <lineage>
        <taxon>Eukaryota</taxon>
        <taxon>Fungi</taxon>
        <taxon>Dikarya</taxon>
        <taxon>Ascomycota</taxon>
        <taxon>Pezizomycotina</taxon>
        <taxon>Eurotiomycetes</taxon>
        <taxon>Eurotiomycetidae</taxon>
        <taxon>Onygenales</taxon>
        <taxon>Ajellomycetaceae</taxon>
        <taxon>Emergomyces</taxon>
    </lineage>
</organism>
<proteinExistence type="predicted"/>
<evidence type="ECO:0000313" key="2">
    <source>
        <dbReference type="Proteomes" id="UP000182235"/>
    </source>
</evidence>
<protein>
    <submittedName>
        <fullName evidence="1">Uncharacterized protein</fullName>
    </submittedName>
</protein>
<keyword evidence="2" id="KW-1185">Reference proteome</keyword>
<reference evidence="1 2" key="1">
    <citation type="submission" date="2015-07" db="EMBL/GenBank/DDBJ databases">
        <title>Emmonsia species relationships and genome sequence.</title>
        <authorList>
            <consortium name="The Broad Institute Genomics Platform"/>
            <person name="Cuomo C.A."/>
            <person name="Munoz J.F."/>
            <person name="Imamovic A."/>
            <person name="Priest M.E."/>
            <person name="Young S."/>
            <person name="Clay O.K."/>
            <person name="McEwen J.G."/>
        </authorList>
    </citation>
    <scope>NUCLEOTIDE SEQUENCE [LARGE SCALE GENOMIC DNA]</scope>
    <source>
        <strain evidence="1 2">UAMH 9510</strain>
    </source>
</reference>
<dbReference type="VEuPathDB" id="FungiDB:AJ78_04754"/>
<sequence>MVLPRCLRGEALKWLIELDQEIVEDMNSDLYVWETELLKQFKKSRQQAMQKALIALLREAGITDQIQLVQHLYDGLKAQLQVTCLIDEFAHDFPSVNDFQQKIKSQETASFKL</sequence>
<name>A0A1J9Q419_9EURO</name>
<dbReference type="EMBL" id="LGRN01000186">
    <property type="protein sequence ID" value="OJD14939.1"/>
    <property type="molecule type" value="Genomic_DNA"/>
</dbReference>